<dbReference type="InterPro" id="IPR016032">
    <property type="entry name" value="Sig_transdc_resp-reg_C-effctor"/>
</dbReference>
<evidence type="ECO:0000256" key="1">
    <source>
        <dbReference type="ARBA" id="ARBA00023125"/>
    </source>
</evidence>
<dbReference type="EMBL" id="JAGINP010000003">
    <property type="protein sequence ID" value="MBP2291448.1"/>
    <property type="molecule type" value="Genomic_DNA"/>
</dbReference>
<protein>
    <submittedName>
        <fullName evidence="5">DNA-binding NarL/FixJ family response regulator</fullName>
    </submittedName>
</protein>
<proteinExistence type="predicted"/>
<dbReference type="PRINTS" id="PR00038">
    <property type="entry name" value="HTHLUXR"/>
</dbReference>
<feature type="domain" description="Response regulatory" evidence="4">
    <location>
        <begin position="22"/>
        <end position="142"/>
    </location>
</feature>
<dbReference type="GO" id="GO:0003677">
    <property type="term" value="F:DNA binding"/>
    <property type="evidence" value="ECO:0007669"/>
    <property type="project" value="UniProtKB-KW"/>
</dbReference>
<dbReference type="CDD" id="cd06170">
    <property type="entry name" value="LuxR_C_like"/>
    <property type="match status" value="1"/>
</dbReference>
<evidence type="ECO:0000256" key="2">
    <source>
        <dbReference type="PROSITE-ProRule" id="PRU00169"/>
    </source>
</evidence>
<dbReference type="RefSeq" id="WP_209764915.1">
    <property type="nucleotide sequence ID" value="NZ_JAGINP010000003.1"/>
</dbReference>
<reference evidence="5 6" key="1">
    <citation type="submission" date="2021-03" db="EMBL/GenBank/DDBJ databases">
        <title>Genomic Encyclopedia of Type Strains, Phase III (KMG-III): the genomes of soil and plant-associated and newly described type strains.</title>
        <authorList>
            <person name="Whitman W."/>
        </authorList>
    </citation>
    <scope>NUCLEOTIDE SEQUENCE [LARGE SCALE GENOMIC DNA]</scope>
    <source>
        <strain evidence="5 6">IMMIB AFH-6</strain>
    </source>
</reference>
<feature type="domain" description="HTH luxR-type" evidence="3">
    <location>
        <begin position="188"/>
        <end position="253"/>
    </location>
</feature>
<sequence>MTVDTNKVAQGITKARSAKNITVLLLDDMLLTRECLSLSINLCDRGVRVLTAASTADAQPLLYSETAPDVVLYNCSALAPPETDFAAQIRDIIACLGDTPLIVLSDREDGETVVEAFQLGVRGYISTAVGLSVALEAIRLIAAGGTFVPPSFMHRLIQDHGILGERSATDDASLSPGPNGTAIYTNAEDSSLYGLTPRQLSVLECLKEGKPNKIIAHELGMQESTVKVHVRSILKKLGVTNRTEAVYRTLRQPDA</sequence>
<dbReference type="SUPFAM" id="SSF46894">
    <property type="entry name" value="C-terminal effector domain of the bipartite response regulators"/>
    <property type="match status" value="1"/>
</dbReference>
<dbReference type="InterPro" id="IPR001789">
    <property type="entry name" value="Sig_transdc_resp-reg_receiver"/>
</dbReference>
<accession>A0ABS4SFV6</accession>
<dbReference type="PROSITE" id="PS00622">
    <property type="entry name" value="HTH_LUXR_1"/>
    <property type="match status" value="1"/>
</dbReference>
<dbReference type="InterPro" id="IPR000792">
    <property type="entry name" value="Tscrpt_reg_LuxR_C"/>
</dbReference>
<comment type="caution">
    <text evidence="2">Lacks conserved residue(s) required for the propagation of feature annotation.</text>
</comment>
<dbReference type="Proteomes" id="UP000781958">
    <property type="component" value="Unassembled WGS sequence"/>
</dbReference>
<dbReference type="SMART" id="SM00421">
    <property type="entry name" value="HTH_LUXR"/>
    <property type="match status" value="1"/>
</dbReference>
<keyword evidence="6" id="KW-1185">Reference proteome</keyword>
<dbReference type="Pfam" id="PF00196">
    <property type="entry name" value="GerE"/>
    <property type="match status" value="1"/>
</dbReference>
<name>A0ABS4SFV6_9PROT</name>
<keyword evidence="1 5" id="KW-0238">DNA-binding</keyword>
<dbReference type="PANTHER" id="PTHR43214:SF42">
    <property type="entry name" value="TRANSCRIPTIONAL REGULATORY PROTEIN DESR"/>
    <property type="match status" value="1"/>
</dbReference>
<dbReference type="InterPro" id="IPR039420">
    <property type="entry name" value="WalR-like"/>
</dbReference>
<dbReference type="PANTHER" id="PTHR43214">
    <property type="entry name" value="TWO-COMPONENT RESPONSE REGULATOR"/>
    <property type="match status" value="1"/>
</dbReference>
<evidence type="ECO:0000259" key="4">
    <source>
        <dbReference type="PROSITE" id="PS50110"/>
    </source>
</evidence>
<dbReference type="SMART" id="SM00448">
    <property type="entry name" value="REC"/>
    <property type="match status" value="1"/>
</dbReference>
<dbReference type="SUPFAM" id="SSF52172">
    <property type="entry name" value="CheY-like"/>
    <property type="match status" value="1"/>
</dbReference>
<dbReference type="PROSITE" id="PS50110">
    <property type="entry name" value="RESPONSE_REGULATORY"/>
    <property type="match status" value="1"/>
</dbReference>
<evidence type="ECO:0000313" key="6">
    <source>
        <dbReference type="Proteomes" id="UP000781958"/>
    </source>
</evidence>
<evidence type="ECO:0000313" key="5">
    <source>
        <dbReference type="EMBL" id="MBP2291448.1"/>
    </source>
</evidence>
<dbReference type="PROSITE" id="PS50043">
    <property type="entry name" value="HTH_LUXR_2"/>
    <property type="match status" value="1"/>
</dbReference>
<organism evidence="5 6">
    <name type="scientific">Azospirillum rugosum</name>
    <dbReference type="NCBI Taxonomy" id="416170"/>
    <lineage>
        <taxon>Bacteria</taxon>
        <taxon>Pseudomonadati</taxon>
        <taxon>Pseudomonadota</taxon>
        <taxon>Alphaproteobacteria</taxon>
        <taxon>Rhodospirillales</taxon>
        <taxon>Azospirillaceae</taxon>
        <taxon>Azospirillum</taxon>
    </lineage>
</organism>
<evidence type="ECO:0000259" key="3">
    <source>
        <dbReference type="PROSITE" id="PS50043"/>
    </source>
</evidence>
<comment type="caution">
    <text evidence="5">The sequence shown here is derived from an EMBL/GenBank/DDBJ whole genome shotgun (WGS) entry which is preliminary data.</text>
</comment>
<dbReference type="InterPro" id="IPR011006">
    <property type="entry name" value="CheY-like_superfamily"/>
</dbReference>
<gene>
    <name evidence="5" type="ORF">J2851_001197</name>
</gene>
<dbReference type="Gene3D" id="3.40.50.2300">
    <property type="match status" value="1"/>
</dbReference>